<evidence type="ECO:0000313" key="2">
    <source>
        <dbReference type="Proteomes" id="UP000446768"/>
    </source>
</evidence>
<gene>
    <name evidence="1" type="ORF">GJ700_32940</name>
</gene>
<dbReference type="CDD" id="cd07818">
    <property type="entry name" value="SRPBCC_1"/>
    <property type="match status" value="1"/>
</dbReference>
<keyword evidence="2" id="KW-1185">Reference proteome</keyword>
<proteinExistence type="predicted"/>
<accession>A0A7X2LY18</accession>
<dbReference type="Gene3D" id="3.30.530.20">
    <property type="match status" value="1"/>
</dbReference>
<dbReference type="AlphaFoldDB" id="A0A7X2LY18"/>
<dbReference type="Pfam" id="PF10604">
    <property type="entry name" value="Polyketide_cyc2"/>
    <property type="match status" value="1"/>
</dbReference>
<protein>
    <submittedName>
        <fullName evidence="1">Polyketide cyclase</fullName>
    </submittedName>
</protein>
<organism evidence="1 2">
    <name type="scientific">Pseudoduganella rivuli</name>
    <dbReference type="NCBI Taxonomy" id="2666085"/>
    <lineage>
        <taxon>Bacteria</taxon>
        <taxon>Pseudomonadati</taxon>
        <taxon>Pseudomonadota</taxon>
        <taxon>Betaproteobacteria</taxon>
        <taxon>Burkholderiales</taxon>
        <taxon>Oxalobacteraceae</taxon>
        <taxon>Telluria group</taxon>
        <taxon>Pseudoduganella</taxon>
    </lineage>
</organism>
<reference evidence="1 2" key="1">
    <citation type="submission" date="2019-11" db="EMBL/GenBank/DDBJ databases">
        <title>Novel species isolated from a subtropical stream in China.</title>
        <authorList>
            <person name="Lu H."/>
        </authorList>
    </citation>
    <scope>NUCLEOTIDE SEQUENCE [LARGE SCALE GENOMIC DNA]</scope>
    <source>
        <strain evidence="1 2">FT92W</strain>
    </source>
</reference>
<evidence type="ECO:0000313" key="1">
    <source>
        <dbReference type="EMBL" id="MRV76529.1"/>
    </source>
</evidence>
<dbReference type="InterPro" id="IPR023393">
    <property type="entry name" value="START-like_dom_sf"/>
</dbReference>
<comment type="caution">
    <text evidence="1">The sequence shown here is derived from an EMBL/GenBank/DDBJ whole genome shotgun (WGS) entry which is preliminary data.</text>
</comment>
<sequence length="175" mass="18758">MLKKIAIGILAVVVIILGLAMAQPNSFAVSRSIVIKAPADKIYPLISDFHQWSAWSPWEHLDPNMKRTFTGAASGAGAIYSWEGNDAVGAGRMEITGAQPPAKIDIKLDFLKPIASQNSTVFALQPEGDGTKVVWTMSGPSSFMTKLMGVFLSMDKMIGPDFEKGLASMKAAAEK</sequence>
<dbReference type="RefSeq" id="WP_154382125.1">
    <property type="nucleotide sequence ID" value="NZ_WKJJ01000034.1"/>
</dbReference>
<dbReference type="InterPro" id="IPR019587">
    <property type="entry name" value="Polyketide_cyclase/dehydratase"/>
</dbReference>
<dbReference type="EMBL" id="WKJJ01000034">
    <property type="protein sequence ID" value="MRV76529.1"/>
    <property type="molecule type" value="Genomic_DNA"/>
</dbReference>
<dbReference type="SUPFAM" id="SSF55961">
    <property type="entry name" value="Bet v1-like"/>
    <property type="match status" value="1"/>
</dbReference>
<dbReference type="Proteomes" id="UP000446768">
    <property type="component" value="Unassembled WGS sequence"/>
</dbReference>
<name>A0A7X2LY18_9BURK</name>